<protein>
    <submittedName>
        <fullName evidence="1">Uncharacterized protein</fullName>
    </submittedName>
</protein>
<reference evidence="1" key="1">
    <citation type="submission" date="2015-07" db="EMBL/GenBank/DDBJ databases">
        <title>MeaNS - Measles Nucleotide Surveillance Program.</title>
        <authorList>
            <person name="Tran T."/>
            <person name="Druce J."/>
        </authorList>
    </citation>
    <scope>NUCLEOTIDE SEQUENCE</scope>
    <source>
        <strain evidence="1">UCB-OBI-ISO-001</strain>
        <tissue evidence="1">Gonad</tissue>
    </source>
</reference>
<sequence>MGVPEIKVCTYIQEMLLRREAAENQNQWVRGRCLYEYILKKFMVLVSVLLNSTMCKYFLLKLQVNNCLVSEFSGRQKSI</sequence>
<evidence type="ECO:0000313" key="1">
    <source>
        <dbReference type="EMBL" id="KOF83873.1"/>
    </source>
</evidence>
<dbReference type="EMBL" id="KQ419350">
    <property type="protein sequence ID" value="KOF83873.1"/>
    <property type="molecule type" value="Genomic_DNA"/>
</dbReference>
<accession>A0A0L8H3L2</accession>
<organism evidence="1">
    <name type="scientific">Octopus bimaculoides</name>
    <name type="common">California two-spotted octopus</name>
    <dbReference type="NCBI Taxonomy" id="37653"/>
    <lineage>
        <taxon>Eukaryota</taxon>
        <taxon>Metazoa</taxon>
        <taxon>Spiralia</taxon>
        <taxon>Lophotrochozoa</taxon>
        <taxon>Mollusca</taxon>
        <taxon>Cephalopoda</taxon>
        <taxon>Coleoidea</taxon>
        <taxon>Octopodiformes</taxon>
        <taxon>Octopoda</taxon>
        <taxon>Incirrata</taxon>
        <taxon>Octopodidae</taxon>
        <taxon>Octopus</taxon>
    </lineage>
</organism>
<dbReference type="AlphaFoldDB" id="A0A0L8H3L2"/>
<name>A0A0L8H3L2_OCTBM</name>
<gene>
    <name evidence="1" type="ORF">OCBIM_22023119mg</name>
</gene>
<proteinExistence type="predicted"/>